<dbReference type="EMBL" id="GGEC01051525">
    <property type="protein sequence ID" value="MBX32009.1"/>
    <property type="molecule type" value="Transcribed_RNA"/>
</dbReference>
<sequence>MRRNDRQIFRNNYLPSLSYRSVTTDMGYLKLGCAIQRGDAISIHRRRNPMGIIIQQMPCLAISVRIRLPLS</sequence>
<dbReference type="AlphaFoldDB" id="A0A2P2MP62"/>
<accession>A0A2P2MP62</accession>
<proteinExistence type="predicted"/>
<evidence type="ECO:0000313" key="1">
    <source>
        <dbReference type="EMBL" id="MBX32009.1"/>
    </source>
</evidence>
<name>A0A2P2MP62_RHIMU</name>
<protein>
    <submittedName>
        <fullName evidence="1">Uncharacterized protein</fullName>
    </submittedName>
</protein>
<organism evidence="1">
    <name type="scientific">Rhizophora mucronata</name>
    <name type="common">Asiatic mangrove</name>
    <dbReference type="NCBI Taxonomy" id="61149"/>
    <lineage>
        <taxon>Eukaryota</taxon>
        <taxon>Viridiplantae</taxon>
        <taxon>Streptophyta</taxon>
        <taxon>Embryophyta</taxon>
        <taxon>Tracheophyta</taxon>
        <taxon>Spermatophyta</taxon>
        <taxon>Magnoliopsida</taxon>
        <taxon>eudicotyledons</taxon>
        <taxon>Gunneridae</taxon>
        <taxon>Pentapetalae</taxon>
        <taxon>rosids</taxon>
        <taxon>fabids</taxon>
        <taxon>Malpighiales</taxon>
        <taxon>Rhizophoraceae</taxon>
        <taxon>Rhizophora</taxon>
    </lineage>
</organism>
<reference evidence="1" key="1">
    <citation type="submission" date="2018-02" db="EMBL/GenBank/DDBJ databases">
        <title>Rhizophora mucronata_Transcriptome.</title>
        <authorList>
            <person name="Meera S.P."/>
            <person name="Sreeshan A."/>
            <person name="Augustine A."/>
        </authorList>
    </citation>
    <scope>NUCLEOTIDE SEQUENCE</scope>
    <source>
        <tissue evidence="1">Leaf</tissue>
    </source>
</reference>